<gene>
    <name evidence="2" type="ORF">MIU77_00195</name>
</gene>
<keyword evidence="1" id="KW-0812">Transmembrane</keyword>
<sequence length="100" mass="10718">MTVHLRSPRHLHIAAHVELISLIVLLANLFTLHLKPVASLIGPAHGCAYLFVVIATWRLQQAPAAANLVALVPGVGGLLALRLLDRVDTARAQPEEVIPS</sequence>
<keyword evidence="1" id="KW-1133">Transmembrane helix</keyword>
<dbReference type="Proteomes" id="UP001055200">
    <property type="component" value="Chromosome"/>
</dbReference>
<dbReference type="RefSeq" id="WP_085110647.1">
    <property type="nucleotide sequence ID" value="NZ_CP092365.1"/>
</dbReference>
<proteinExistence type="predicted"/>
<accession>A0ABY3U2P3</accession>
<keyword evidence="1" id="KW-0472">Membrane</keyword>
<evidence type="ECO:0000256" key="1">
    <source>
        <dbReference type="SAM" id="Phobius"/>
    </source>
</evidence>
<feature type="transmembrane region" description="Helical" evidence="1">
    <location>
        <begin position="12"/>
        <end position="30"/>
    </location>
</feature>
<feature type="transmembrane region" description="Helical" evidence="1">
    <location>
        <begin position="65"/>
        <end position="84"/>
    </location>
</feature>
<evidence type="ECO:0000313" key="3">
    <source>
        <dbReference type="Proteomes" id="UP001055200"/>
    </source>
</evidence>
<feature type="transmembrane region" description="Helical" evidence="1">
    <location>
        <begin position="37"/>
        <end position="59"/>
    </location>
</feature>
<evidence type="ECO:0000313" key="2">
    <source>
        <dbReference type="EMBL" id="ULN52860.1"/>
    </source>
</evidence>
<name>A0ABY3U2P3_9MYCO</name>
<keyword evidence="3" id="KW-1185">Reference proteome</keyword>
<organism evidence="2 3">
    <name type="scientific">Mycolicibacillus parakoreensis</name>
    <dbReference type="NCBI Taxonomy" id="1069221"/>
    <lineage>
        <taxon>Bacteria</taxon>
        <taxon>Bacillati</taxon>
        <taxon>Actinomycetota</taxon>
        <taxon>Actinomycetes</taxon>
        <taxon>Mycobacteriales</taxon>
        <taxon>Mycobacteriaceae</taxon>
        <taxon>Mycolicibacillus</taxon>
    </lineage>
</organism>
<dbReference type="EMBL" id="CP092365">
    <property type="protein sequence ID" value="ULN52860.1"/>
    <property type="molecule type" value="Genomic_DNA"/>
</dbReference>
<evidence type="ECO:0008006" key="4">
    <source>
        <dbReference type="Google" id="ProtNLM"/>
    </source>
</evidence>
<reference evidence="2" key="1">
    <citation type="submission" date="2022-08" db="EMBL/GenBank/DDBJ databases">
        <title>Complete genome sequence of 14 non-tuberculosis mycobacteria type-strains.</title>
        <authorList>
            <person name="Igarashi Y."/>
            <person name="Osugi A."/>
            <person name="Mitarai S."/>
        </authorList>
    </citation>
    <scope>NUCLEOTIDE SEQUENCE</scope>
    <source>
        <strain evidence="2">DSM 45575</strain>
    </source>
</reference>
<protein>
    <recommendedName>
        <fullName evidence="4">DUF3817 domain-containing protein</fullName>
    </recommendedName>
</protein>